<dbReference type="SUPFAM" id="SSF52833">
    <property type="entry name" value="Thioredoxin-like"/>
    <property type="match status" value="1"/>
</dbReference>
<dbReference type="InterPro" id="IPR013766">
    <property type="entry name" value="Thioredoxin_domain"/>
</dbReference>
<protein>
    <submittedName>
        <fullName evidence="3">Thioredoxin-disulfide reductase</fullName>
        <ecNumber evidence="3">1.8.1.9</ecNumber>
    </submittedName>
</protein>
<sequence length="128" mass="14297">MKILYIGAAIIAALFILKIILQIVILKKAKKNVGVKLSDILPDFRGKDFFVYLYSPSCTPCIRLTPHIKNLISKGVRGKMVDVTKNMEVARKLGIMATPSVVIVKDGYIKDILMGLIKPEDIEKQLNQ</sequence>
<dbReference type="InterPro" id="IPR036249">
    <property type="entry name" value="Thioredoxin-like_sf"/>
</dbReference>
<evidence type="ECO:0000256" key="1">
    <source>
        <dbReference type="SAM" id="Phobius"/>
    </source>
</evidence>
<dbReference type="EC" id="1.8.1.9" evidence="3"/>
<keyword evidence="4" id="KW-1185">Reference proteome</keyword>
<organism evidence="3 4">
    <name type="scientific">Thermotomaculum hydrothermale</name>
    <dbReference type="NCBI Taxonomy" id="981385"/>
    <lineage>
        <taxon>Bacteria</taxon>
        <taxon>Pseudomonadati</taxon>
        <taxon>Acidobacteriota</taxon>
        <taxon>Holophagae</taxon>
        <taxon>Thermotomaculales</taxon>
        <taxon>Thermotomaculaceae</taxon>
        <taxon>Thermotomaculum</taxon>
    </lineage>
</organism>
<evidence type="ECO:0000313" key="4">
    <source>
        <dbReference type="Proteomes" id="UP000595564"/>
    </source>
</evidence>
<dbReference type="AlphaFoldDB" id="A0A7R6PFY4"/>
<keyword evidence="1" id="KW-1133">Transmembrane helix</keyword>
<proteinExistence type="predicted"/>
<evidence type="ECO:0000259" key="2">
    <source>
        <dbReference type="Pfam" id="PF00085"/>
    </source>
</evidence>
<accession>A0A7R6PFY4</accession>
<keyword evidence="3" id="KW-0560">Oxidoreductase</keyword>
<dbReference type="RefSeq" id="WP_201328203.1">
    <property type="nucleotide sequence ID" value="NZ_AP017470.1"/>
</dbReference>
<dbReference type="EMBL" id="AP017470">
    <property type="protein sequence ID" value="BBB31869.1"/>
    <property type="molecule type" value="Genomic_DNA"/>
</dbReference>
<keyword evidence="1" id="KW-0812">Transmembrane</keyword>
<feature type="transmembrane region" description="Helical" evidence="1">
    <location>
        <begin position="6"/>
        <end position="26"/>
    </location>
</feature>
<dbReference type="GO" id="GO:0004791">
    <property type="term" value="F:thioredoxin-disulfide reductase (NADPH) activity"/>
    <property type="evidence" value="ECO:0007669"/>
    <property type="project" value="UniProtKB-EC"/>
</dbReference>
<dbReference type="Proteomes" id="UP000595564">
    <property type="component" value="Chromosome"/>
</dbReference>
<name>A0A7R6PFY4_9BACT</name>
<dbReference type="Pfam" id="PF00085">
    <property type="entry name" value="Thioredoxin"/>
    <property type="match status" value="1"/>
</dbReference>
<keyword evidence="1" id="KW-0472">Membrane</keyword>
<reference evidence="3 4" key="1">
    <citation type="journal article" date="2012" name="Extremophiles">
        <title>Thermotomaculum hydrothermale gen. nov., sp. nov., a novel heterotrophic thermophile within the phylum Acidobacteria from a deep-sea hydrothermal vent chimney in the Southern Okinawa Trough.</title>
        <authorList>
            <person name="Izumi H."/>
            <person name="Nunoura T."/>
            <person name="Miyazaki M."/>
            <person name="Mino S."/>
            <person name="Toki T."/>
            <person name="Takai K."/>
            <person name="Sako Y."/>
            <person name="Sawabe T."/>
            <person name="Nakagawa S."/>
        </authorList>
    </citation>
    <scope>NUCLEOTIDE SEQUENCE [LARGE SCALE GENOMIC DNA]</scope>
    <source>
        <strain evidence="3 4">AC55</strain>
    </source>
</reference>
<dbReference type="CDD" id="cd02947">
    <property type="entry name" value="TRX_family"/>
    <property type="match status" value="1"/>
</dbReference>
<dbReference type="KEGG" id="thyd:TTHT_0245"/>
<dbReference type="Gene3D" id="3.40.30.10">
    <property type="entry name" value="Glutaredoxin"/>
    <property type="match status" value="1"/>
</dbReference>
<feature type="domain" description="Thioredoxin" evidence="2">
    <location>
        <begin position="47"/>
        <end position="127"/>
    </location>
</feature>
<gene>
    <name evidence="3" type="ORF">TTHT_0245</name>
</gene>
<evidence type="ECO:0000313" key="3">
    <source>
        <dbReference type="EMBL" id="BBB31869.1"/>
    </source>
</evidence>